<keyword evidence="6 8" id="KW-0862">Zinc</keyword>
<dbReference type="NCBIfam" id="NF001380">
    <property type="entry name" value="PRK00279.1-2"/>
    <property type="match status" value="1"/>
</dbReference>
<dbReference type="EMBL" id="CP016786">
    <property type="protein sequence ID" value="ASW42175.1"/>
    <property type="molecule type" value="Genomic_DNA"/>
</dbReference>
<feature type="region of interest" description="NMP" evidence="8">
    <location>
        <begin position="30"/>
        <end position="59"/>
    </location>
</feature>
<feature type="binding site" evidence="8">
    <location>
        <begin position="57"/>
        <end position="59"/>
    </location>
    <ligand>
        <name>AMP</name>
        <dbReference type="ChEBI" id="CHEBI:456215"/>
    </ligand>
</feature>
<evidence type="ECO:0000313" key="12">
    <source>
        <dbReference type="EMBL" id="ASW42175.1"/>
    </source>
</evidence>
<feature type="binding site" evidence="8">
    <location>
        <position position="150"/>
    </location>
    <ligand>
        <name>Zn(2+)</name>
        <dbReference type="ChEBI" id="CHEBI:29105"/>
        <note>structural</note>
    </ligand>
</feature>
<name>A0A343J9G7_9CLOT</name>
<keyword evidence="5 8" id="KW-0418">Kinase</keyword>
<feature type="binding site" evidence="8">
    <location>
        <begin position="136"/>
        <end position="137"/>
    </location>
    <ligand>
        <name>ATP</name>
        <dbReference type="ChEBI" id="CHEBI:30616"/>
    </ligand>
</feature>
<evidence type="ECO:0000256" key="8">
    <source>
        <dbReference type="HAMAP-Rule" id="MF_00235"/>
    </source>
</evidence>
<dbReference type="GO" id="GO:0008270">
    <property type="term" value="F:zinc ion binding"/>
    <property type="evidence" value="ECO:0007669"/>
    <property type="project" value="UniProtKB-UniRule"/>
</dbReference>
<comment type="subcellular location">
    <subcellularLocation>
        <location evidence="8 10">Cytoplasm</location>
    </subcellularLocation>
</comment>
<feature type="binding site" evidence="8">
    <location>
        <position position="133"/>
    </location>
    <ligand>
        <name>Zn(2+)</name>
        <dbReference type="ChEBI" id="CHEBI:29105"/>
        <note>structural</note>
    </ligand>
</feature>
<dbReference type="RefSeq" id="WP_119864306.1">
    <property type="nucleotide sequence ID" value="NZ_CP016786.1"/>
</dbReference>
<keyword evidence="7 8" id="KW-0067">ATP-binding</keyword>
<dbReference type="HAMAP" id="MF_00235">
    <property type="entry name" value="Adenylate_kinase_Adk"/>
    <property type="match status" value="1"/>
</dbReference>
<evidence type="ECO:0000256" key="7">
    <source>
        <dbReference type="ARBA" id="ARBA00022840"/>
    </source>
</evidence>
<comment type="similarity">
    <text evidence="8 9">Belongs to the adenylate kinase family.</text>
</comment>
<evidence type="ECO:0000259" key="11">
    <source>
        <dbReference type="Pfam" id="PF05191"/>
    </source>
</evidence>
<feature type="binding site" evidence="8">
    <location>
        <position position="127"/>
    </location>
    <ligand>
        <name>ATP</name>
        <dbReference type="ChEBI" id="CHEBI:30616"/>
    </ligand>
</feature>
<protein>
    <recommendedName>
        <fullName evidence="8 10">Adenylate kinase</fullName>
        <shortName evidence="8">AK</shortName>
        <ecNumber evidence="8 10">2.7.4.3</ecNumber>
    </recommendedName>
    <alternativeName>
        <fullName evidence="8">ATP-AMP transphosphorylase</fullName>
    </alternativeName>
    <alternativeName>
        <fullName evidence="8">ATP:AMP phosphotransferase</fullName>
    </alternativeName>
    <alternativeName>
        <fullName evidence="8">Adenylate monophosphate kinase</fullName>
    </alternativeName>
</protein>
<dbReference type="PROSITE" id="PS00113">
    <property type="entry name" value="ADENYLATE_KINASE"/>
    <property type="match status" value="1"/>
</dbReference>
<dbReference type="Pfam" id="PF00406">
    <property type="entry name" value="ADK"/>
    <property type="match status" value="1"/>
</dbReference>
<evidence type="ECO:0000256" key="5">
    <source>
        <dbReference type="ARBA" id="ARBA00022777"/>
    </source>
</evidence>
<comment type="catalytic activity">
    <reaction evidence="8 10">
        <text>AMP + ATP = 2 ADP</text>
        <dbReference type="Rhea" id="RHEA:12973"/>
        <dbReference type="ChEBI" id="CHEBI:30616"/>
        <dbReference type="ChEBI" id="CHEBI:456215"/>
        <dbReference type="ChEBI" id="CHEBI:456216"/>
        <dbReference type="EC" id="2.7.4.3"/>
    </reaction>
</comment>
<keyword evidence="1 8" id="KW-0808">Transferase</keyword>
<feature type="binding site" evidence="8">
    <location>
        <position position="130"/>
    </location>
    <ligand>
        <name>Zn(2+)</name>
        <dbReference type="ChEBI" id="CHEBI:29105"/>
        <note>structural</note>
    </ligand>
</feature>
<dbReference type="InterPro" id="IPR006259">
    <property type="entry name" value="Adenyl_kin_sub"/>
</dbReference>
<proteinExistence type="inferred from homology"/>
<dbReference type="AlphaFoldDB" id="A0A343J9G7"/>
<evidence type="ECO:0000256" key="3">
    <source>
        <dbReference type="ARBA" id="ARBA00022727"/>
    </source>
</evidence>
<feature type="region of interest" description="LID" evidence="8">
    <location>
        <begin position="126"/>
        <end position="163"/>
    </location>
</feature>
<dbReference type="InterPro" id="IPR007862">
    <property type="entry name" value="Adenylate_kinase_lid-dom"/>
</dbReference>
<evidence type="ECO:0000256" key="4">
    <source>
        <dbReference type="ARBA" id="ARBA00022741"/>
    </source>
</evidence>
<dbReference type="NCBIfam" id="NF011100">
    <property type="entry name" value="PRK14527.1"/>
    <property type="match status" value="1"/>
</dbReference>
<dbReference type="FunFam" id="3.40.50.300:FF:000106">
    <property type="entry name" value="Adenylate kinase mitochondrial"/>
    <property type="match status" value="1"/>
</dbReference>
<dbReference type="InterPro" id="IPR000850">
    <property type="entry name" value="Adenylat/UMP-CMP_kin"/>
</dbReference>
<feature type="binding site" evidence="8">
    <location>
        <position position="199"/>
    </location>
    <ligand>
        <name>ATP</name>
        <dbReference type="ChEBI" id="CHEBI:30616"/>
    </ligand>
</feature>
<dbReference type="CDD" id="cd01428">
    <property type="entry name" value="ADK"/>
    <property type="match status" value="1"/>
</dbReference>
<dbReference type="KEGG" id="cia:BEN51_01310"/>
<feature type="binding site" evidence="8">
    <location>
        <begin position="10"/>
        <end position="15"/>
    </location>
    <ligand>
        <name>ATP</name>
        <dbReference type="ChEBI" id="CHEBI:30616"/>
    </ligand>
</feature>
<comment type="subunit">
    <text evidence="8 10">Monomer.</text>
</comment>
<dbReference type="NCBIfam" id="NF001381">
    <property type="entry name" value="PRK00279.1-3"/>
    <property type="match status" value="1"/>
</dbReference>
<dbReference type="Proteomes" id="UP000264883">
    <property type="component" value="Chromosome"/>
</dbReference>
<gene>
    <name evidence="8" type="primary">adk</name>
    <name evidence="12" type="ORF">BEN51_01310</name>
</gene>
<keyword evidence="8" id="KW-0963">Cytoplasm</keyword>
<keyword evidence="3 8" id="KW-0545">Nucleotide biosynthesis</keyword>
<dbReference type="Pfam" id="PF05191">
    <property type="entry name" value="ADK_lid"/>
    <property type="match status" value="1"/>
</dbReference>
<accession>A0A343J9G7</accession>
<dbReference type="OrthoDB" id="9805030at2"/>
<dbReference type="EC" id="2.7.4.3" evidence="8 10"/>
<feature type="domain" description="Adenylate kinase active site lid" evidence="11">
    <location>
        <begin position="127"/>
        <end position="162"/>
    </location>
</feature>
<feature type="binding site" evidence="8">
    <location>
        <position position="31"/>
    </location>
    <ligand>
        <name>AMP</name>
        <dbReference type="ChEBI" id="CHEBI:456215"/>
    </ligand>
</feature>
<dbReference type="UniPathway" id="UPA00588">
    <property type="reaction ID" value="UER00649"/>
</dbReference>
<feature type="binding site" evidence="8">
    <location>
        <begin position="85"/>
        <end position="88"/>
    </location>
    <ligand>
        <name>AMP</name>
        <dbReference type="ChEBI" id="CHEBI:456215"/>
    </ligand>
</feature>
<evidence type="ECO:0000256" key="1">
    <source>
        <dbReference type="ARBA" id="ARBA00022679"/>
    </source>
</evidence>
<feature type="binding site" evidence="8">
    <location>
        <position position="36"/>
    </location>
    <ligand>
        <name>AMP</name>
        <dbReference type="ChEBI" id="CHEBI:456215"/>
    </ligand>
</feature>
<evidence type="ECO:0000256" key="10">
    <source>
        <dbReference type="RuleBase" id="RU003331"/>
    </source>
</evidence>
<evidence type="ECO:0000256" key="2">
    <source>
        <dbReference type="ARBA" id="ARBA00022723"/>
    </source>
</evidence>
<dbReference type="InterPro" id="IPR033690">
    <property type="entry name" value="Adenylat_kinase_CS"/>
</dbReference>
<dbReference type="GO" id="GO:0005737">
    <property type="term" value="C:cytoplasm"/>
    <property type="evidence" value="ECO:0007669"/>
    <property type="project" value="UniProtKB-SubCell"/>
</dbReference>
<dbReference type="GO" id="GO:0005524">
    <property type="term" value="F:ATP binding"/>
    <property type="evidence" value="ECO:0007669"/>
    <property type="project" value="UniProtKB-UniRule"/>
</dbReference>
<dbReference type="GO" id="GO:0044209">
    <property type="term" value="P:AMP salvage"/>
    <property type="evidence" value="ECO:0007669"/>
    <property type="project" value="UniProtKB-UniRule"/>
</dbReference>
<keyword evidence="2 8" id="KW-0479">Metal-binding</keyword>
<evidence type="ECO:0000256" key="9">
    <source>
        <dbReference type="RuleBase" id="RU003330"/>
    </source>
</evidence>
<evidence type="ECO:0000313" key="13">
    <source>
        <dbReference type="Proteomes" id="UP000264883"/>
    </source>
</evidence>
<evidence type="ECO:0000256" key="6">
    <source>
        <dbReference type="ARBA" id="ARBA00022833"/>
    </source>
</evidence>
<dbReference type="SUPFAM" id="SSF52540">
    <property type="entry name" value="P-loop containing nucleoside triphosphate hydrolases"/>
    <property type="match status" value="1"/>
</dbReference>
<comment type="pathway">
    <text evidence="8">Purine metabolism; AMP biosynthesis via salvage pathway; AMP from ADP: step 1/1.</text>
</comment>
<comment type="domain">
    <text evidence="8">Consists of three domains, a large central CORE domain and two small peripheral domains, NMPbind and LID, which undergo movements during catalysis. The LID domain closes over the site of phosphoryl transfer upon ATP binding. Assembling and dissambling the active center during each catalytic cycle provides an effective means to prevent ATP hydrolysis. Some bacteria have evolved a zinc-coordinating structure that stabilizes the LID domain.</text>
</comment>
<dbReference type="PRINTS" id="PR00094">
    <property type="entry name" value="ADENYLTKNASE"/>
</dbReference>
<sequence>MKIVLLGPPGAGKGTQAKSISNRYSIPHISTGDIFRKNISENTPLGIEAKKYIDKGQLVPDEVTINMVKDRLQEDDCKSGFLLDGFPRTVIQAEALQEFLLERDKNLDTALLIEVPTEFILERMTGRRVCPSCGASYHIKYNPPIHGDKCDVCGSDIIQRKDDSEETVSERLDVYKKQTQPLIDFYKEKNLLSVVDGTKAINEVFEGICALLGDFE</sequence>
<keyword evidence="13" id="KW-1185">Reference proteome</keyword>
<feature type="binding site" evidence="8">
    <location>
        <position position="153"/>
    </location>
    <ligand>
        <name>Zn(2+)</name>
        <dbReference type="ChEBI" id="CHEBI:29105"/>
        <note>structural</note>
    </ligand>
</feature>
<dbReference type="GO" id="GO:0004017">
    <property type="term" value="F:AMP kinase activity"/>
    <property type="evidence" value="ECO:0007669"/>
    <property type="project" value="UniProtKB-UniRule"/>
</dbReference>
<organism evidence="12 13">
    <name type="scientific">Clostridium isatidis</name>
    <dbReference type="NCBI Taxonomy" id="182773"/>
    <lineage>
        <taxon>Bacteria</taxon>
        <taxon>Bacillati</taxon>
        <taxon>Bacillota</taxon>
        <taxon>Clostridia</taxon>
        <taxon>Eubacteriales</taxon>
        <taxon>Clostridiaceae</taxon>
        <taxon>Clostridium</taxon>
    </lineage>
</organism>
<keyword evidence="4 8" id="KW-0547">Nucleotide-binding</keyword>
<dbReference type="Gene3D" id="3.40.50.300">
    <property type="entry name" value="P-loop containing nucleotide triphosphate hydrolases"/>
    <property type="match status" value="1"/>
</dbReference>
<dbReference type="InterPro" id="IPR027417">
    <property type="entry name" value="P-loop_NTPase"/>
</dbReference>
<reference evidence="12 13" key="1">
    <citation type="submission" date="2016-08" db="EMBL/GenBank/DDBJ databases">
        <title>Complete Genome Sequence Of The Indigo Reducing Clostridium isatidis DSM15098.</title>
        <authorList>
            <person name="Little G.T."/>
            <person name="Minton N.P."/>
        </authorList>
    </citation>
    <scope>NUCLEOTIDE SEQUENCE [LARGE SCALE GENOMIC DNA]</scope>
    <source>
        <strain evidence="12 13">DSM 15098</strain>
    </source>
</reference>
<feature type="binding site" evidence="8">
    <location>
        <position position="160"/>
    </location>
    <ligand>
        <name>AMP</name>
        <dbReference type="ChEBI" id="CHEBI:456215"/>
    </ligand>
</feature>
<feature type="binding site" evidence="8">
    <location>
        <position position="171"/>
    </location>
    <ligand>
        <name>AMP</name>
        <dbReference type="ChEBI" id="CHEBI:456215"/>
    </ligand>
</feature>
<dbReference type="PANTHER" id="PTHR23359">
    <property type="entry name" value="NUCLEOTIDE KINASE"/>
    <property type="match status" value="1"/>
</dbReference>
<feature type="binding site" evidence="8">
    <location>
        <position position="92"/>
    </location>
    <ligand>
        <name>AMP</name>
        <dbReference type="ChEBI" id="CHEBI:456215"/>
    </ligand>
</feature>
<comment type="function">
    <text evidence="8">Catalyzes the reversible transfer of the terminal phosphate group between ATP and AMP. Plays an important role in cellular energy homeostasis and in adenine nucleotide metabolism.</text>
</comment>
<dbReference type="NCBIfam" id="TIGR01351">
    <property type="entry name" value="adk"/>
    <property type="match status" value="1"/>
</dbReference>